<dbReference type="InterPro" id="IPR036390">
    <property type="entry name" value="WH_DNA-bd_sf"/>
</dbReference>
<dbReference type="GO" id="GO:0003677">
    <property type="term" value="F:DNA binding"/>
    <property type="evidence" value="ECO:0007669"/>
    <property type="project" value="UniProtKB-KW"/>
</dbReference>
<dbReference type="Gene3D" id="1.10.10.10">
    <property type="entry name" value="Winged helix-like DNA-binding domain superfamily/Winged helix DNA-binding domain"/>
    <property type="match status" value="1"/>
</dbReference>
<dbReference type="PROSITE" id="PS50995">
    <property type="entry name" value="HTH_MARR_2"/>
    <property type="match status" value="1"/>
</dbReference>
<dbReference type="Proteomes" id="UP000257055">
    <property type="component" value="Unassembled WGS sequence"/>
</dbReference>
<dbReference type="PANTHER" id="PTHR33164">
    <property type="entry name" value="TRANSCRIPTIONAL REGULATOR, MARR FAMILY"/>
    <property type="match status" value="1"/>
</dbReference>
<evidence type="ECO:0000313" key="4">
    <source>
        <dbReference type="Proteomes" id="UP000257055"/>
    </source>
</evidence>
<organism evidence="3 4">
    <name type="scientific">Listeria kieliensis</name>
    <dbReference type="NCBI Taxonomy" id="1621700"/>
    <lineage>
        <taxon>Bacteria</taxon>
        <taxon>Bacillati</taxon>
        <taxon>Bacillota</taxon>
        <taxon>Bacilli</taxon>
        <taxon>Bacillales</taxon>
        <taxon>Listeriaceae</taxon>
        <taxon>Listeria</taxon>
    </lineage>
</organism>
<evidence type="ECO:0000259" key="2">
    <source>
        <dbReference type="PROSITE" id="PS50995"/>
    </source>
</evidence>
<accession>A0A3D8TRD6</accession>
<dbReference type="EMBL" id="LARY01000002">
    <property type="protein sequence ID" value="RDX01283.1"/>
    <property type="molecule type" value="Genomic_DNA"/>
</dbReference>
<gene>
    <name evidence="3" type="ORF">UR08_10190</name>
</gene>
<dbReference type="AlphaFoldDB" id="A0A3D8TRD6"/>
<dbReference type="InterPro" id="IPR039422">
    <property type="entry name" value="MarR/SlyA-like"/>
</dbReference>
<keyword evidence="4" id="KW-1185">Reference proteome</keyword>
<proteinExistence type="predicted"/>
<dbReference type="PRINTS" id="PR00598">
    <property type="entry name" value="HTHMARR"/>
</dbReference>
<dbReference type="PANTHER" id="PTHR33164:SF94">
    <property type="entry name" value="TRANSCRIPTIONAL REGULATORY PROTEIN-RELATED"/>
    <property type="match status" value="1"/>
</dbReference>
<protein>
    <submittedName>
        <fullName evidence="3">MarR family transcriptional regulator</fullName>
    </submittedName>
</protein>
<comment type="caution">
    <text evidence="3">The sequence shown here is derived from an EMBL/GenBank/DDBJ whole genome shotgun (WGS) entry which is preliminary data.</text>
</comment>
<dbReference type="SUPFAM" id="SSF46785">
    <property type="entry name" value="Winged helix' DNA-binding domain"/>
    <property type="match status" value="1"/>
</dbReference>
<keyword evidence="1" id="KW-0238">DNA-binding</keyword>
<dbReference type="GO" id="GO:0003700">
    <property type="term" value="F:DNA-binding transcription factor activity"/>
    <property type="evidence" value="ECO:0007669"/>
    <property type="project" value="InterPro"/>
</dbReference>
<feature type="domain" description="HTH marR-type" evidence="2">
    <location>
        <begin position="1"/>
        <end position="137"/>
    </location>
</feature>
<evidence type="ECO:0000313" key="3">
    <source>
        <dbReference type="EMBL" id="RDX01283.1"/>
    </source>
</evidence>
<sequence length="140" mass="16190">MRQKFDEFSFQTTKIAKKMHLFLSRNLADLQVTPEQWTILNIIHQKAPISQRELAGLSEKDTPTVNRIIDVLQRKNLVIRETDAVDRRKTLLSLSDKGSELTRILQETVEEACKNMFAGFSEQDLQTFATLLNQIENNIE</sequence>
<dbReference type="Pfam" id="PF01047">
    <property type="entry name" value="MarR"/>
    <property type="match status" value="1"/>
</dbReference>
<dbReference type="SMART" id="SM00347">
    <property type="entry name" value="HTH_MARR"/>
    <property type="match status" value="1"/>
</dbReference>
<dbReference type="InterPro" id="IPR036388">
    <property type="entry name" value="WH-like_DNA-bd_sf"/>
</dbReference>
<dbReference type="GO" id="GO:0006950">
    <property type="term" value="P:response to stress"/>
    <property type="evidence" value="ECO:0007669"/>
    <property type="project" value="TreeGrafter"/>
</dbReference>
<reference evidence="4" key="1">
    <citation type="submission" date="2015-04" db="EMBL/GenBank/DDBJ databases">
        <authorList>
            <person name="Schardt J."/>
            <person name="Mueller-Herbst S."/>
            <person name="Scherer S."/>
            <person name="Huptas C."/>
        </authorList>
    </citation>
    <scope>NUCLEOTIDE SEQUENCE [LARGE SCALE GENOMIC DNA]</scope>
    <source>
        <strain evidence="4">Kiel-L1</strain>
    </source>
</reference>
<name>A0A3D8TRD6_9LIST</name>
<evidence type="ECO:0000256" key="1">
    <source>
        <dbReference type="ARBA" id="ARBA00023125"/>
    </source>
</evidence>
<dbReference type="RefSeq" id="WP_115753540.1">
    <property type="nucleotide sequence ID" value="NZ_LARY01000002.1"/>
</dbReference>
<dbReference type="InterPro" id="IPR000835">
    <property type="entry name" value="HTH_MarR-typ"/>
</dbReference>